<evidence type="ECO:0000313" key="2">
    <source>
        <dbReference type="Proteomes" id="UP001208649"/>
    </source>
</evidence>
<name>A0ABT2W075_9FLAO</name>
<dbReference type="Proteomes" id="UP001208649">
    <property type="component" value="Unassembled WGS sequence"/>
</dbReference>
<proteinExistence type="predicted"/>
<sequence>MNNFFAQFILDIQARINLKMPEIKYIDQDLGQLGQVGEDERPSITYPAILIDFPDTDFSDLSGGAQLGVVQISIQLIFAPFSQSWQNAPLSVREKALEYLATEQKLHKTLQNWETEYFQALNRSKIRSQNNNDLGLRVRNIIYTTQFEDYSPIDEEFKEIEFTFNGSLNTN</sequence>
<reference evidence="2" key="1">
    <citation type="submission" date="2023-07" db="EMBL/GenBank/DDBJ databases">
        <title>Chryseobacterium sp. strain PBS4-4 Genome sequencing and assembly.</title>
        <authorList>
            <person name="Jung Y."/>
        </authorList>
    </citation>
    <scope>NUCLEOTIDE SEQUENCE [LARGE SCALE GENOMIC DNA]</scope>
    <source>
        <strain evidence="2">PBS4-4</strain>
    </source>
</reference>
<accession>A0ABT2W075</accession>
<comment type="caution">
    <text evidence="1">The sequence shown here is derived from an EMBL/GenBank/DDBJ whole genome shotgun (WGS) entry which is preliminary data.</text>
</comment>
<keyword evidence="2" id="KW-1185">Reference proteome</keyword>
<organism evidence="1 2">
    <name type="scientific">Chryseobacterium edaphi</name>
    <dbReference type="NCBI Taxonomy" id="2976532"/>
    <lineage>
        <taxon>Bacteria</taxon>
        <taxon>Pseudomonadati</taxon>
        <taxon>Bacteroidota</taxon>
        <taxon>Flavobacteriia</taxon>
        <taxon>Flavobacteriales</taxon>
        <taxon>Weeksellaceae</taxon>
        <taxon>Chryseobacterium group</taxon>
        <taxon>Chryseobacterium</taxon>
    </lineage>
</organism>
<evidence type="ECO:0000313" key="1">
    <source>
        <dbReference type="EMBL" id="MCU7615648.1"/>
    </source>
</evidence>
<gene>
    <name evidence="1" type="ORF">NZ698_00440</name>
</gene>
<dbReference type="EMBL" id="JAOTEM010000001">
    <property type="protein sequence ID" value="MCU7615648.1"/>
    <property type="molecule type" value="Genomic_DNA"/>
</dbReference>
<protein>
    <submittedName>
        <fullName evidence="1">Uncharacterized protein</fullName>
    </submittedName>
</protein>
<dbReference type="RefSeq" id="WP_263000783.1">
    <property type="nucleotide sequence ID" value="NZ_JAOTEM010000001.1"/>
</dbReference>